<dbReference type="InterPro" id="IPR059000">
    <property type="entry name" value="ATPase_P-type_domA"/>
</dbReference>
<evidence type="ECO:0000256" key="14">
    <source>
        <dbReference type="ARBA" id="ARBA00023136"/>
    </source>
</evidence>
<feature type="transmembrane region" description="Helical" evidence="17">
    <location>
        <begin position="447"/>
        <end position="470"/>
    </location>
</feature>
<evidence type="ECO:0000313" key="20">
    <source>
        <dbReference type="Proteomes" id="UP000031532"/>
    </source>
</evidence>
<dbReference type="NCBIfam" id="TIGR01494">
    <property type="entry name" value="ATPase_P-type"/>
    <property type="match status" value="2"/>
</dbReference>
<dbReference type="SUPFAM" id="SSF81653">
    <property type="entry name" value="Calcium ATPase, transduction domain A"/>
    <property type="match status" value="1"/>
</dbReference>
<dbReference type="EMBL" id="JTJC03000003">
    <property type="protein sequence ID" value="NHC35521.1"/>
    <property type="molecule type" value="Genomic_DNA"/>
</dbReference>
<evidence type="ECO:0000256" key="12">
    <source>
        <dbReference type="ARBA" id="ARBA00023008"/>
    </source>
</evidence>
<dbReference type="GO" id="GO:0043682">
    <property type="term" value="F:P-type divalent copper transporter activity"/>
    <property type="evidence" value="ECO:0007669"/>
    <property type="project" value="TreeGrafter"/>
</dbReference>
<dbReference type="SUPFAM" id="SSF56784">
    <property type="entry name" value="HAD-like"/>
    <property type="match status" value="1"/>
</dbReference>
<dbReference type="AlphaFoldDB" id="A0A9X5I521"/>
<evidence type="ECO:0000256" key="1">
    <source>
        <dbReference type="ARBA" id="ARBA00004651"/>
    </source>
</evidence>
<dbReference type="FunFam" id="3.30.70.100:FF:000001">
    <property type="entry name" value="ATPase copper transporting beta"/>
    <property type="match status" value="1"/>
</dbReference>
<dbReference type="Proteomes" id="UP000031532">
    <property type="component" value="Unassembled WGS sequence"/>
</dbReference>
<evidence type="ECO:0000256" key="4">
    <source>
        <dbReference type="ARBA" id="ARBA00022448"/>
    </source>
</evidence>
<dbReference type="Gene3D" id="3.40.1110.10">
    <property type="entry name" value="Calcium-transporting ATPase, cytoplasmic domain N"/>
    <property type="match status" value="2"/>
</dbReference>
<dbReference type="FunFam" id="2.70.150.10:FF:000002">
    <property type="entry name" value="Copper-transporting ATPase 1, putative"/>
    <property type="match status" value="1"/>
</dbReference>
<dbReference type="InterPro" id="IPR008250">
    <property type="entry name" value="ATPase_P-typ_transduc_dom_A_sf"/>
</dbReference>
<protein>
    <recommendedName>
        <fullName evidence="3">P-type Cu(+) transporter</fullName>
        <ecNumber evidence="3">7.2.2.8</ecNumber>
    </recommendedName>
</protein>
<dbReference type="SFLD" id="SFLDG00002">
    <property type="entry name" value="C1.7:_P-type_atpase_like"/>
    <property type="match status" value="1"/>
</dbReference>
<evidence type="ECO:0000256" key="7">
    <source>
        <dbReference type="ARBA" id="ARBA00022741"/>
    </source>
</evidence>
<dbReference type="InterPro" id="IPR023214">
    <property type="entry name" value="HAD_sf"/>
</dbReference>
<feature type="transmembrane region" description="Helical" evidence="17">
    <location>
        <begin position="140"/>
        <end position="162"/>
    </location>
</feature>
<keyword evidence="6" id="KW-0479">Metal-binding</keyword>
<evidence type="ECO:0000256" key="5">
    <source>
        <dbReference type="ARBA" id="ARBA00022692"/>
    </source>
</evidence>
<dbReference type="InterPro" id="IPR044492">
    <property type="entry name" value="P_typ_ATPase_HD_dom"/>
</dbReference>
<dbReference type="InterPro" id="IPR036412">
    <property type="entry name" value="HAD-like_sf"/>
</dbReference>
<reference evidence="19 20" key="1">
    <citation type="journal article" date="2015" name="Genome Announc.">
        <title>Draft Genome Sequence of the Terrestrial Cyanobacterium Scytonema millei VB511283, Isolated from Eastern India.</title>
        <authorList>
            <person name="Sen D."/>
            <person name="Chandrababunaidu M.M."/>
            <person name="Singh D."/>
            <person name="Sanghi N."/>
            <person name="Ghorai A."/>
            <person name="Mishra G.P."/>
            <person name="Madduluri M."/>
            <person name="Adhikary S.P."/>
            <person name="Tripathy S."/>
        </authorList>
    </citation>
    <scope>NUCLEOTIDE SEQUENCE [LARGE SCALE GENOMIC DNA]</scope>
    <source>
        <strain evidence="19 20">VB511283</strain>
    </source>
</reference>
<dbReference type="InterPro" id="IPR023299">
    <property type="entry name" value="ATPase_P-typ_cyto_dom_N"/>
</dbReference>
<feature type="transmembrane region" description="Helical" evidence="17">
    <location>
        <begin position="209"/>
        <end position="226"/>
    </location>
</feature>
<dbReference type="GO" id="GO:0005524">
    <property type="term" value="F:ATP binding"/>
    <property type="evidence" value="ECO:0007669"/>
    <property type="project" value="UniProtKB-KW"/>
</dbReference>
<keyword evidence="10" id="KW-1278">Translocase</keyword>
<feature type="transmembrane region" description="Helical" evidence="17">
    <location>
        <begin position="183"/>
        <end position="203"/>
    </location>
</feature>
<dbReference type="PROSITE" id="PS00154">
    <property type="entry name" value="ATPASE_E1_E2"/>
    <property type="match status" value="1"/>
</dbReference>
<dbReference type="PROSITE" id="PS01047">
    <property type="entry name" value="HMA_1"/>
    <property type="match status" value="1"/>
</dbReference>
<dbReference type="GO" id="GO:0005507">
    <property type="term" value="F:copper ion binding"/>
    <property type="evidence" value="ECO:0007669"/>
    <property type="project" value="TreeGrafter"/>
</dbReference>
<evidence type="ECO:0000256" key="2">
    <source>
        <dbReference type="ARBA" id="ARBA00006024"/>
    </source>
</evidence>
<dbReference type="GO" id="GO:0005886">
    <property type="term" value="C:plasma membrane"/>
    <property type="evidence" value="ECO:0007669"/>
    <property type="project" value="UniProtKB-SubCell"/>
</dbReference>
<dbReference type="FunFam" id="3.40.50.1000:FF:000144">
    <property type="entry name" value="copper-transporting ATPase 1 isoform X2"/>
    <property type="match status" value="1"/>
</dbReference>
<dbReference type="InterPro" id="IPR017969">
    <property type="entry name" value="Heavy-metal-associated_CS"/>
</dbReference>
<accession>A0A9X5I521</accession>
<evidence type="ECO:0000256" key="16">
    <source>
        <dbReference type="SAM" id="MobiDB-lite"/>
    </source>
</evidence>
<feature type="region of interest" description="Disordered" evidence="16">
    <location>
        <begin position="531"/>
        <end position="555"/>
    </location>
</feature>
<dbReference type="SFLD" id="SFLDF00027">
    <property type="entry name" value="p-type_atpase"/>
    <property type="match status" value="1"/>
</dbReference>
<keyword evidence="8" id="KW-0187">Copper transport</keyword>
<dbReference type="PANTHER" id="PTHR43520">
    <property type="entry name" value="ATP7, ISOFORM B"/>
    <property type="match status" value="1"/>
</dbReference>
<evidence type="ECO:0000256" key="11">
    <source>
        <dbReference type="ARBA" id="ARBA00022989"/>
    </source>
</evidence>
<dbReference type="GO" id="GO:0016887">
    <property type="term" value="F:ATP hydrolysis activity"/>
    <property type="evidence" value="ECO:0007669"/>
    <property type="project" value="InterPro"/>
</dbReference>
<gene>
    <name evidence="19" type="ORF">QH73_0012765</name>
</gene>
<comment type="catalytic activity">
    <reaction evidence="15">
        <text>Cu(+)(in) + ATP + H2O = Cu(+)(out) + ADP + phosphate + H(+)</text>
        <dbReference type="Rhea" id="RHEA:25792"/>
        <dbReference type="ChEBI" id="CHEBI:15377"/>
        <dbReference type="ChEBI" id="CHEBI:15378"/>
        <dbReference type="ChEBI" id="CHEBI:30616"/>
        <dbReference type="ChEBI" id="CHEBI:43474"/>
        <dbReference type="ChEBI" id="CHEBI:49552"/>
        <dbReference type="ChEBI" id="CHEBI:456216"/>
        <dbReference type="EC" id="7.2.2.8"/>
    </reaction>
</comment>
<keyword evidence="7" id="KW-0547">Nucleotide-binding</keyword>
<feature type="domain" description="HMA" evidence="18">
    <location>
        <begin position="22"/>
        <end position="88"/>
    </location>
</feature>
<feature type="transmembrane region" description="Helical" evidence="17">
    <location>
        <begin position="836"/>
        <end position="859"/>
    </location>
</feature>
<dbReference type="EC" id="7.2.2.8" evidence="3"/>
<organism evidence="19 20">
    <name type="scientific">Scytonema millei VB511283</name>
    <dbReference type="NCBI Taxonomy" id="1245923"/>
    <lineage>
        <taxon>Bacteria</taxon>
        <taxon>Bacillati</taxon>
        <taxon>Cyanobacteriota</taxon>
        <taxon>Cyanophyceae</taxon>
        <taxon>Nostocales</taxon>
        <taxon>Scytonemataceae</taxon>
        <taxon>Scytonema</taxon>
    </lineage>
</organism>
<keyword evidence="11 17" id="KW-1133">Transmembrane helix</keyword>
<dbReference type="InterPro" id="IPR018303">
    <property type="entry name" value="ATPase_P-typ_P_site"/>
</dbReference>
<name>A0A9X5I521_9CYAN</name>
<dbReference type="InterPro" id="IPR023298">
    <property type="entry name" value="ATPase_P-typ_TM_dom_sf"/>
</dbReference>
<dbReference type="PANTHER" id="PTHR43520:SF19">
    <property type="entry name" value="COPPER-TRANSPORTING ATPASE PAA2, CHLOROPLASTIC"/>
    <property type="match status" value="1"/>
</dbReference>
<keyword evidence="4" id="KW-0813">Transport</keyword>
<dbReference type="CDD" id="cd02094">
    <property type="entry name" value="P-type_ATPase_Cu-like"/>
    <property type="match status" value="1"/>
</dbReference>
<evidence type="ECO:0000313" key="19">
    <source>
        <dbReference type="EMBL" id="NHC35521.1"/>
    </source>
</evidence>
<evidence type="ECO:0000256" key="17">
    <source>
        <dbReference type="SAM" id="Phobius"/>
    </source>
</evidence>
<keyword evidence="5 17" id="KW-0812">Transmembrane</keyword>
<dbReference type="OrthoDB" id="438550at2"/>
<dbReference type="Gene3D" id="2.70.150.10">
    <property type="entry name" value="Calcium-transporting ATPase, cytoplasmic transduction domain A"/>
    <property type="match status" value="1"/>
</dbReference>
<dbReference type="Pfam" id="PF00403">
    <property type="entry name" value="HMA"/>
    <property type="match status" value="1"/>
</dbReference>
<dbReference type="Pfam" id="PF00122">
    <property type="entry name" value="E1-E2_ATPase"/>
    <property type="match status" value="1"/>
</dbReference>
<keyword evidence="12" id="KW-0186">Copper</keyword>
<evidence type="ECO:0000256" key="13">
    <source>
        <dbReference type="ARBA" id="ARBA00023065"/>
    </source>
</evidence>
<dbReference type="Gene3D" id="3.40.50.1000">
    <property type="entry name" value="HAD superfamily/HAD-like"/>
    <property type="match status" value="2"/>
</dbReference>
<dbReference type="PRINTS" id="PR00119">
    <property type="entry name" value="CATATPASE"/>
</dbReference>
<evidence type="ECO:0000256" key="15">
    <source>
        <dbReference type="ARBA" id="ARBA00049289"/>
    </source>
</evidence>
<dbReference type="GO" id="GO:0140581">
    <property type="term" value="F:P-type monovalent copper transporter activity"/>
    <property type="evidence" value="ECO:0007669"/>
    <property type="project" value="UniProtKB-EC"/>
</dbReference>
<feature type="transmembrane region" description="Helical" evidence="17">
    <location>
        <begin position="118"/>
        <end position="134"/>
    </location>
</feature>
<dbReference type="SFLD" id="SFLDS00003">
    <property type="entry name" value="Haloacid_Dehalogenase"/>
    <property type="match status" value="1"/>
</dbReference>
<keyword evidence="13" id="KW-0406">Ion transport</keyword>
<evidence type="ECO:0000259" key="18">
    <source>
        <dbReference type="PROSITE" id="PS50846"/>
    </source>
</evidence>
<dbReference type="InterPro" id="IPR036163">
    <property type="entry name" value="HMA_dom_sf"/>
</dbReference>
<dbReference type="CDD" id="cd00371">
    <property type="entry name" value="HMA"/>
    <property type="match status" value="1"/>
</dbReference>
<comment type="caution">
    <text evidence="19">The sequence shown here is derived from an EMBL/GenBank/DDBJ whole genome shotgun (WGS) entry which is preliminary data.</text>
</comment>
<comment type="subcellular location">
    <subcellularLocation>
        <location evidence="1">Cell membrane</location>
        <topology evidence="1">Multi-pass membrane protein</topology>
    </subcellularLocation>
</comment>
<evidence type="ECO:0000256" key="8">
    <source>
        <dbReference type="ARBA" id="ARBA00022796"/>
    </source>
</evidence>
<dbReference type="InterPro" id="IPR006121">
    <property type="entry name" value="HMA_dom"/>
</dbReference>
<keyword evidence="14 17" id="KW-0472">Membrane</keyword>
<comment type="similarity">
    <text evidence="2">Belongs to the cation transport ATPase (P-type) (TC 3.A.3) family. Type IB subfamily.</text>
</comment>
<feature type="transmembrane region" description="Helical" evidence="17">
    <location>
        <begin position="865"/>
        <end position="885"/>
    </location>
</feature>
<evidence type="ECO:0000256" key="10">
    <source>
        <dbReference type="ARBA" id="ARBA00022967"/>
    </source>
</evidence>
<evidence type="ECO:0000256" key="3">
    <source>
        <dbReference type="ARBA" id="ARBA00012517"/>
    </source>
</evidence>
<keyword evidence="9" id="KW-0067">ATP-binding</keyword>
<evidence type="ECO:0000256" key="6">
    <source>
        <dbReference type="ARBA" id="ARBA00022723"/>
    </source>
</evidence>
<dbReference type="Gene3D" id="3.30.70.100">
    <property type="match status" value="1"/>
</dbReference>
<evidence type="ECO:0000256" key="9">
    <source>
        <dbReference type="ARBA" id="ARBA00022840"/>
    </source>
</evidence>
<feature type="transmembrane region" description="Helical" evidence="17">
    <location>
        <begin position="369"/>
        <end position="391"/>
    </location>
</feature>
<dbReference type="InterPro" id="IPR001757">
    <property type="entry name" value="P_typ_ATPase"/>
</dbReference>
<dbReference type="RefSeq" id="WP_039713475.1">
    <property type="nucleotide sequence ID" value="NZ_JTJC03000003.1"/>
</dbReference>
<dbReference type="GO" id="GO:0055070">
    <property type="term" value="P:copper ion homeostasis"/>
    <property type="evidence" value="ECO:0007669"/>
    <property type="project" value="TreeGrafter"/>
</dbReference>
<dbReference type="SUPFAM" id="SSF55008">
    <property type="entry name" value="HMA, heavy metal-associated domain"/>
    <property type="match status" value="1"/>
</dbReference>
<proteinExistence type="inferred from homology"/>
<dbReference type="Pfam" id="PF00702">
    <property type="entry name" value="Hydrolase"/>
    <property type="match status" value="1"/>
</dbReference>
<dbReference type="SUPFAM" id="SSF81665">
    <property type="entry name" value="Calcium ATPase, transmembrane domain M"/>
    <property type="match status" value="1"/>
</dbReference>
<sequence>MQLVPKTEPQQADTSAIATPSEKITLDVQGMKCAGCVKTVEKQLSQHPGVISACVNLVTEVAVVECESGAVEPAALAERLTAAGFETQARTAETAQTNVGEDVEAKHRQKMRSAQRQLIVASILLVLSSMGHLSELGGPVLPILSNIWFHCGLATVTLLLPAREILVDGWRGLRHNAPNMNTLVGLGALTAYTASLVALLFPQLGWECFFDEPVMLLGFILLGRTLEQQARGRAATAFRNLLALQPQVARLIPNPEKVTPKGQNTSIEIPADRVRVGEWLQVLPSEKIPVDGEVVIGQTTVDESMLTGESIPVMKQIGDTVAAGTLNQSGAIAIRATRTGKDTTLSQIVALVEAAQTRKAPVQKLADTVAGYFTYSVLTVAALTFTFWYFFGTHIWSNVLTVTDWHHAHHSLHTQHLAHYYATHHSCTDAQPCAPTHYSPLLLSLKLAIAVMVVACPCALGLATPTAILVGTGMAAERGLLIKGGDVLERVHQLDTVVFDKTGTLTTGHPVVTDCIEVGNRRGGLLQDLPETTQNCADKPAPTGVGSREDKDKGENLATSHQPLATSHSLLTPHSSLLQLAAAAESGSIHPLATAIQQEVKQQGLSIPAASEFHTAPGLGVSAVVEGRQVLLGNEDWLTQQGIVIDEATQAQAQTLAAAGKTTIYIAVAGQLAGLIAVMDTPRPEAKKTVESLQKMGLRVIILTGDRQEVAQAIAQQLGIAQVFADIRPDGKAGVIQELQQGRIRGQGDNGTIQNSKLIPNSEFRIPNSFSVVAMVGDGINDAPALAQADVGIALQAGTDVAMETAGIVLMGTKLTDVVEAIHLSRATFNKIRQNLFWAFAYNVCGIPIAAGVLLPILGFVLSPAAAGALMAFSSVSVVTNSLLLRRLKNRLDLN</sequence>
<dbReference type="PROSITE" id="PS50846">
    <property type="entry name" value="HMA_2"/>
    <property type="match status" value="1"/>
</dbReference>
<keyword evidence="20" id="KW-1185">Reference proteome</keyword>